<feature type="active site" description="Proton acceptor" evidence="4">
    <location>
        <position position="340"/>
    </location>
</feature>
<comment type="caution">
    <text evidence="7">The sequence shown here is derived from an EMBL/GenBank/DDBJ whole genome shotgun (WGS) entry which is preliminary data.</text>
</comment>
<proteinExistence type="inferred from homology"/>
<dbReference type="PIRSF" id="PIRSF000138">
    <property type="entry name" value="Al-hdrx_acd_dh"/>
    <property type="match status" value="1"/>
</dbReference>
<feature type="binding site" evidence="5">
    <location>
        <position position="156"/>
    </location>
    <ligand>
        <name>FMN</name>
        <dbReference type="ChEBI" id="CHEBI:58210"/>
    </ligand>
</feature>
<dbReference type="Proteomes" id="UP000248783">
    <property type="component" value="Unassembled WGS sequence"/>
</dbReference>
<dbReference type="SUPFAM" id="SSF51395">
    <property type="entry name" value="FMN-linked oxidoreductases"/>
    <property type="match status" value="1"/>
</dbReference>
<feature type="binding site" evidence="5">
    <location>
        <position position="343"/>
    </location>
    <ligand>
        <name>glyoxylate</name>
        <dbReference type="ChEBI" id="CHEBI:36655"/>
    </ligand>
</feature>
<evidence type="ECO:0000313" key="8">
    <source>
        <dbReference type="Proteomes" id="UP000248783"/>
    </source>
</evidence>
<dbReference type="PROSITE" id="PS51349">
    <property type="entry name" value="FMN_HYDROXY_ACID_DH_2"/>
    <property type="match status" value="1"/>
</dbReference>
<dbReference type="Gene3D" id="3.20.20.70">
    <property type="entry name" value="Aldolase class I"/>
    <property type="match status" value="1"/>
</dbReference>
<keyword evidence="2" id="KW-0560">Oxidoreductase</keyword>
<feature type="binding site" evidence="5">
    <location>
        <position position="70"/>
    </location>
    <ligand>
        <name>glyoxylate</name>
        <dbReference type="ChEBI" id="CHEBI:36655"/>
    </ligand>
</feature>
<dbReference type="GO" id="GO:0004497">
    <property type="term" value="F:monooxygenase activity"/>
    <property type="evidence" value="ECO:0007669"/>
    <property type="project" value="UniProtKB-KW"/>
</dbReference>
<organism evidence="7 8">
    <name type="scientific">Xylanimonas oleitrophica</name>
    <dbReference type="NCBI Taxonomy" id="2607479"/>
    <lineage>
        <taxon>Bacteria</taxon>
        <taxon>Bacillati</taxon>
        <taxon>Actinomycetota</taxon>
        <taxon>Actinomycetes</taxon>
        <taxon>Micrococcales</taxon>
        <taxon>Promicromonosporaceae</taxon>
        <taxon>Xylanimonas</taxon>
    </lineage>
</organism>
<evidence type="ECO:0000256" key="3">
    <source>
        <dbReference type="ARBA" id="ARBA00024042"/>
    </source>
</evidence>
<feature type="binding site" evidence="5">
    <location>
        <begin position="123"/>
        <end position="125"/>
    </location>
    <ligand>
        <name>FMN</name>
        <dbReference type="ChEBI" id="CHEBI:58210"/>
    </ligand>
</feature>
<comment type="similarity">
    <text evidence="3">Belongs to the FMN-dependent alpha-hydroxy acid dehydrogenase family.</text>
</comment>
<keyword evidence="5" id="KW-0285">Flavoprotein</keyword>
<name>A0A2W5Y4G0_9MICO</name>
<feature type="binding site" evidence="5">
    <location>
        <position position="215"/>
    </location>
    <ligand>
        <name>glyoxylate</name>
        <dbReference type="ChEBI" id="CHEBI:36655"/>
    </ligand>
</feature>
<reference evidence="7 8" key="1">
    <citation type="submission" date="2018-06" db="EMBL/GenBank/DDBJ databases">
        <title>Whole genome sequencing of a novel hydrocarbon degrading bacterial strain, PW21 isolated from oil contaminated produced water sample.</title>
        <authorList>
            <person name="Nagkirti P."/>
            <person name="Shaikh A."/>
            <person name="Gowdaman V."/>
            <person name="Engineer A.E."/>
            <person name="Dagar S."/>
            <person name="Dhakephalkar P.K."/>
        </authorList>
    </citation>
    <scope>NUCLEOTIDE SEQUENCE [LARGE SCALE GENOMIC DNA]</scope>
    <source>
        <strain evidence="7 8">PW21</strain>
    </source>
</reference>
<dbReference type="InterPro" id="IPR000262">
    <property type="entry name" value="FMN-dep_DH"/>
</dbReference>
<dbReference type="InterPro" id="IPR013785">
    <property type="entry name" value="Aldolase_TIM"/>
</dbReference>
<feature type="binding site" evidence="5">
    <location>
        <position position="180"/>
    </location>
    <ligand>
        <name>glyoxylate</name>
        <dbReference type="ChEBI" id="CHEBI:36655"/>
    </ligand>
</feature>
<dbReference type="PANTHER" id="PTHR10578:SF143">
    <property type="entry name" value="FMN-DEPENDENT ALPHA-HYDROXY ACID DEHYDROGENASE PB1A11.03"/>
    <property type="match status" value="1"/>
</dbReference>
<gene>
    <name evidence="7" type="ORF">DNL40_10300</name>
</gene>
<feature type="binding site" evidence="5">
    <location>
        <begin position="374"/>
        <end position="378"/>
    </location>
    <ligand>
        <name>FMN</name>
        <dbReference type="ChEBI" id="CHEBI:58210"/>
    </ligand>
</feature>
<dbReference type="PANTHER" id="PTHR10578">
    <property type="entry name" value="S -2-HYDROXY-ACID OXIDASE-RELATED"/>
    <property type="match status" value="1"/>
</dbReference>
<feature type="binding site" evidence="5">
    <location>
        <position position="316"/>
    </location>
    <ligand>
        <name>FMN</name>
        <dbReference type="ChEBI" id="CHEBI:58210"/>
    </ligand>
</feature>
<dbReference type="PROSITE" id="PS00557">
    <property type="entry name" value="FMN_HYDROXY_ACID_DH_1"/>
    <property type="match status" value="1"/>
</dbReference>
<dbReference type="InterPro" id="IPR012133">
    <property type="entry name" value="Alpha-hydoxy_acid_DH_FMN"/>
</dbReference>
<keyword evidence="8" id="KW-1185">Reference proteome</keyword>
<feature type="domain" description="FMN hydroxy acid dehydrogenase" evidence="6">
    <location>
        <begin position="44"/>
        <end position="448"/>
    </location>
</feature>
<feature type="binding site" evidence="5">
    <location>
        <position position="340"/>
    </location>
    <ligand>
        <name>glyoxylate</name>
        <dbReference type="ChEBI" id="CHEBI:36655"/>
    </ligand>
</feature>
<feature type="binding site" evidence="5">
    <location>
        <position position="206"/>
    </location>
    <ligand>
        <name>FMN</name>
        <dbReference type="ChEBI" id="CHEBI:58210"/>
    </ligand>
</feature>
<feature type="binding site" evidence="5">
    <location>
        <position position="338"/>
    </location>
    <ligand>
        <name>FMN</name>
        <dbReference type="ChEBI" id="CHEBI:58210"/>
    </ligand>
</feature>
<comment type="cofactor">
    <cofactor evidence="1">
        <name>FMN</name>
        <dbReference type="ChEBI" id="CHEBI:58210"/>
    </cofactor>
</comment>
<evidence type="ECO:0000256" key="4">
    <source>
        <dbReference type="PIRSR" id="PIRSR000138-1"/>
    </source>
</evidence>
<evidence type="ECO:0000256" key="2">
    <source>
        <dbReference type="ARBA" id="ARBA00023002"/>
    </source>
</evidence>
<keyword evidence="5" id="KW-0288">FMN</keyword>
<accession>A0A2W5Y4G0</accession>
<evidence type="ECO:0000256" key="1">
    <source>
        <dbReference type="ARBA" id="ARBA00001917"/>
    </source>
</evidence>
<feature type="binding site" evidence="5">
    <location>
        <position position="178"/>
    </location>
    <ligand>
        <name>FMN</name>
        <dbReference type="ChEBI" id="CHEBI:58210"/>
    </ligand>
</feature>
<evidence type="ECO:0000259" key="6">
    <source>
        <dbReference type="PROSITE" id="PS51349"/>
    </source>
</evidence>
<evidence type="ECO:0000313" key="7">
    <source>
        <dbReference type="EMBL" id="PZR52824.1"/>
    </source>
</evidence>
<feature type="binding site" evidence="5">
    <location>
        <begin position="397"/>
        <end position="398"/>
    </location>
    <ligand>
        <name>FMN</name>
        <dbReference type="ChEBI" id="CHEBI:58210"/>
    </ligand>
</feature>
<dbReference type="Pfam" id="PF01070">
    <property type="entry name" value="FMN_dh"/>
    <property type="match status" value="1"/>
</dbReference>
<sequence>MPGSYAAVPGLVWHDRRVTDLTSTVTNVGRAVQSAVYRAGVYGHRPVVPVTPARLEEAARRRMSTQGWAYVAGGAGTERTLAANAEAFARHRVVPRQMVDVGRRSLTTTLLGRELPAPLLLAPVGALELAVRGGPGRAEPPVAAAARDLGVPMIISSQASTPMEETARDLGHSPRWFQLYWSSDDSVVASFVERAEAAGAEAIVVTLDTHVLGWRTRDLDLGYLPFARGVGIAQYTSDPAFRRLVEARAAGPASTVDDVPDQRPTLAAVRSLLSMRRRGATRGDVETFLDVFSRSTLTWDDLAWLRGRTDLPILVKGVQHPDDARRALDAGADGLVVSNHGGRQIDNAVASLDVLPDVVAAARAAAPQAPVLFDSGVRTGADAFVALALGADAVLLGRPWVYGLALAGADGVRAVVQHVMAELDITMALAGVATVSEIGPQHLASHGPCGDRSTAQGGR</sequence>
<protein>
    <submittedName>
        <fullName evidence="7">Lactate 2-monooxygenase</fullName>
    </submittedName>
</protein>
<evidence type="ECO:0000256" key="5">
    <source>
        <dbReference type="PIRSR" id="PIRSR000138-2"/>
    </source>
</evidence>
<keyword evidence="7" id="KW-0503">Monooxygenase</keyword>
<dbReference type="EMBL" id="QKWH01000007">
    <property type="protein sequence ID" value="PZR52824.1"/>
    <property type="molecule type" value="Genomic_DNA"/>
</dbReference>
<dbReference type="InterPro" id="IPR008259">
    <property type="entry name" value="FMN_hydac_DH_AS"/>
</dbReference>
<dbReference type="GO" id="GO:0010181">
    <property type="term" value="F:FMN binding"/>
    <property type="evidence" value="ECO:0007669"/>
    <property type="project" value="InterPro"/>
</dbReference>
<dbReference type="InterPro" id="IPR037396">
    <property type="entry name" value="FMN_HAD"/>
</dbReference>
<dbReference type="AlphaFoldDB" id="A0A2W5Y4G0"/>